<dbReference type="eggNOG" id="COG0596">
    <property type="taxonomic scope" value="Bacteria"/>
</dbReference>
<evidence type="ECO:0000313" key="1">
    <source>
        <dbReference type="EMBL" id="AAF11098.1"/>
    </source>
</evidence>
<dbReference type="OrthoDB" id="70513at2"/>
<protein>
    <recommendedName>
        <fullName evidence="3">Alpha/beta hydrolase</fullName>
    </recommendedName>
</protein>
<evidence type="ECO:0000313" key="2">
    <source>
        <dbReference type="Proteomes" id="UP000002524"/>
    </source>
</evidence>
<dbReference type="STRING" id="243230.DR_1535"/>
<dbReference type="InParanoid" id="Q9RU59"/>
<dbReference type="HOGENOM" id="CLU_743404_0_0_0"/>
<dbReference type="EnsemblBacteria" id="AAF11098">
    <property type="protein sequence ID" value="AAF11098"/>
    <property type="gene ID" value="DR_1535"/>
</dbReference>
<sequence>MPILYIHGIAVREEGEHGWSAVRPFVQRVAWSDVEAKLREYVAPVLRPEKPEDVLLEQVYWGDLGVQPVPPPEPAAPPAPADLDPDALAERLEGQVRREIPVQAWPELIEAVWATAHDQDLRAHWQTLEPDEQWNALQQATETELHRRWHEAHPLRVWPWLQQFRQIFRSDLMHRVTELRSPLEGFLPYFMGDLLRYLNGRGTPEQPGPIPQRVLAALERLQAAKQENGEPIVILTHSMGGQLMYDALSAFAPARPSLRDLQVDAWCASASQLGLFAGLGLFLTPTAPDGTLDKPANVTHLWNVWSPTDLLSYPASRTVRGAQDAALALTNDALRAHAEYLVSPDFYRALASKVAVTLVPERRAAGK</sequence>
<proteinExistence type="predicted"/>
<dbReference type="PaxDb" id="243230-DR_1535"/>
<keyword evidence="2" id="KW-1185">Reference proteome</keyword>
<dbReference type="PIR" id="E75384">
    <property type="entry name" value="E75384"/>
</dbReference>
<dbReference type="GeneID" id="69517773"/>
<dbReference type="PATRIC" id="fig|243230.17.peg.1737"/>
<accession>Q9RU59</accession>
<evidence type="ECO:0008006" key="3">
    <source>
        <dbReference type="Google" id="ProtNLM"/>
    </source>
</evidence>
<dbReference type="InterPro" id="IPR029058">
    <property type="entry name" value="AB_hydrolase_fold"/>
</dbReference>
<dbReference type="Proteomes" id="UP000002524">
    <property type="component" value="Chromosome 1"/>
</dbReference>
<dbReference type="EMBL" id="AE000513">
    <property type="protein sequence ID" value="AAF11098.1"/>
    <property type="molecule type" value="Genomic_DNA"/>
</dbReference>
<gene>
    <name evidence="1" type="ordered locus">DR_1535</name>
</gene>
<organism evidence="1 2">
    <name type="scientific">Deinococcus radiodurans (strain ATCC 13939 / DSM 20539 / JCM 16871 / CCUG 27074 / LMG 4051 / NBRC 15346 / NCIMB 9279 / VKM B-1422 / R1)</name>
    <dbReference type="NCBI Taxonomy" id="243230"/>
    <lineage>
        <taxon>Bacteria</taxon>
        <taxon>Thermotogati</taxon>
        <taxon>Deinococcota</taxon>
        <taxon>Deinococci</taxon>
        <taxon>Deinococcales</taxon>
        <taxon>Deinococcaceae</taxon>
        <taxon>Deinococcus</taxon>
    </lineage>
</organism>
<dbReference type="KEGG" id="dra:DR_1535"/>
<dbReference type="AlphaFoldDB" id="Q9RU59"/>
<dbReference type="SUPFAM" id="SSF53474">
    <property type="entry name" value="alpha/beta-Hydrolases"/>
    <property type="match status" value="1"/>
</dbReference>
<reference evidence="1 2" key="1">
    <citation type="journal article" date="1999" name="Science">
        <title>Genome sequence of the radioresistant bacterium Deinococcus radiodurans R1.</title>
        <authorList>
            <person name="White O."/>
            <person name="Eisen J.A."/>
            <person name="Heidelberg J.F."/>
            <person name="Hickey E.K."/>
            <person name="Peterson J.D."/>
            <person name="Dodson R.J."/>
            <person name="Haft D.H."/>
            <person name="Gwinn M.L."/>
            <person name="Nelson W.C."/>
            <person name="Richardson D.L."/>
            <person name="Moffat K.S."/>
            <person name="Qin H."/>
            <person name="Jiang L."/>
            <person name="Pamphile W."/>
            <person name="Crosby M."/>
            <person name="Shen M."/>
            <person name="Vamathevan J.J."/>
            <person name="Lam P."/>
            <person name="McDonald L."/>
            <person name="Utterback T."/>
            <person name="Zalewski C."/>
            <person name="Makarova K.S."/>
            <person name="Aravind L."/>
            <person name="Daly M.J."/>
            <person name="Minton K.W."/>
            <person name="Fleischmann R.D."/>
            <person name="Ketchum K.A."/>
            <person name="Nelson K.E."/>
            <person name="Salzberg S."/>
            <person name="Smith H.O."/>
            <person name="Venter J.C."/>
            <person name="Fraser C.M."/>
        </authorList>
    </citation>
    <scope>NUCLEOTIDE SEQUENCE [LARGE SCALE GENOMIC DNA]</scope>
    <source>
        <strain evidence="2">ATCC 13939 / DSM 20539 / JCM 16871 / LMG 4051 / NBRC 15346 / NCIMB 9279 / R1 / VKM B-1422</strain>
    </source>
</reference>
<dbReference type="RefSeq" id="WP_010888174.1">
    <property type="nucleotide sequence ID" value="NC_001263.1"/>
</dbReference>
<name>Q9RU59_DEIRA</name>
<dbReference type="Gene3D" id="3.40.50.1820">
    <property type="entry name" value="alpha/beta hydrolase"/>
    <property type="match status" value="1"/>
</dbReference>